<dbReference type="CDD" id="cd00090">
    <property type="entry name" value="HTH_ARSR"/>
    <property type="match status" value="1"/>
</dbReference>
<evidence type="ECO:0000313" key="3">
    <source>
        <dbReference type="Proteomes" id="UP001314903"/>
    </source>
</evidence>
<dbReference type="InterPro" id="IPR036388">
    <property type="entry name" value="WH-like_DNA-bd_sf"/>
</dbReference>
<protein>
    <submittedName>
        <fullName evidence="2">DNA-binding transcriptional ArsR family regulator</fullName>
    </submittedName>
</protein>
<dbReference type="Proteomes" id="UP001314903">
    <property type="component" value="Unassembled WGS sequence"/>
</dbReference>
<comment type="caution">
    <text evidence="2">The sequence shown here is derived from an EMBL/GenBank/DDBJ whole genome shotgun (WGS) entry which is preliminary data.</text>
</comment>
<reference evidence="2 3" key="1">
    <citation type="submission" date="2021-03" db="EMBL/GenBank/DDBJ databases">
        <title>Genomic Encyclopedia of Type Strains, Phase IV (KMG-IV): sequencing the most valuable type-strain genomes for metagenomic binning, comparative biology and taxonomic classification.</title>
        <authorList>
            <person name="Goeker M."/>
        </authorList>
    </citation>
    <scope>NUCLEOTIDE SEQUENCE [LARGE SCALE GENOMIC DNA]</scope>
    <source>
        <strain evidence="2 3">DSM 27512</strain>
    </source>
</reference>
<dbReference type="RefSeq" id="WP_209660649.1">
    <property type="nucleotide sequence ID" value="NZ_JAGGLI010000013.1"/>
</dbReference>
<organism evidence="2 3">
    <name type="scientific">Acetoanaerobium pronyense</name>
    <dbReference type="NCBI Taxonomy" id="1482736"/>
    <lineage>
        <taxon>Bacteria</taxon>
        <taxon>Bacillati</taxon>
        <taxon>Bacillota</taxon>
        <taxon>Clostridia</taxon>
        <taxon>Peptostreptococcales</taxon>
        <taxon>Filifactoraceae</taxon>
        <taxon>Acetoanaerobium</taxon>
    </lineage>
</organism>
<keyword evidence="3" id="KW-1185">Reference proteome</keyword>
<proteinExistence type="predicted"/>
<dbReference type="Gene3D" id="1.10.10.10">
    <property type="entry name" value="Winged helix-like DNA-binding domain superfamily/Winged helix DNA-binding domain"/>
    <property type="match status" value="1"/>
</dbReference>
<dbReference type="InterPro" id="IPR011991">
    <property type="entry name" value="ArsR-like_HTH"/>
</dbReference>
<sequence length="194" mass="22387">MKDILVLRELEEIKAVSHPYRVEILEAFGQDALSAKQLSEILGEPHAKINYHIKILVSAGILELVEERVKSGIIEKYYMPKAKMVVIDKSILNFPGNDSVAQTLNQVSISLFEKISEDYYRAAENNEISSRHLRHYNEYYITEGEAKEIMDLVESKLIDILNSRSSKEMDESKRPYNFSLIALPDVRREKKNKK</sequence>
<keyword evidence="2" id="KW-0238">DNA-binding</keyword>
<feature type="domain" description="HTH arsR-type" evidence="1">
    <location>
        <begin position="11"/>
        <end position="105"/>
    </location>
</feature>
<dbReference type="Pfam" id="PF12840">
    <property type="entry name" value="HTH_20"/>
    <property type="match status" value="1"/>
</dbReference>
<dbReference type="SMART" id="SM00418">
    <property type="entry name" value="HTH_ARSR"/>
    <property type="match status" value="1"/>
</dbReference>
<evidence type="ECO:0000259" key="1">
    <source>
        <dbReference type="SMART" id="SM00418"/>
    </source>
</evidence>
<dbReference type="InterPro" id="IPR001845">
    <property type="entry name" value="HTH_ArsR_DNA-bd_dom"/>
</dbReference>
<gene>
    <name evidence="2" type="ORF">J2Z35_001381</name>
</gene>
<evidence type="ECO:0000313" key="2">
    <source>
        <dbReference type="EMBL" id="MBP2027584.1"/>
    </source>
</evidence>
<dbReference type="EMBL" id="JAGGLI010000013">
    <property type="protein sequence ID" value="MBP2027584.1"/>
    <property type="molecule type" value="Genomic_DNA"/>
</dbReference>
<dbReference type="SUPFAM" id="SSF46785">
    <property type="entry name" value="Winged helix' DNA-binding domain"/>
    <property type="match status" value="1"/>
</dbReference>
<name>A0ABS4KIG6_9FIRM</name>
<accession>A0ABS4KIG6</accession>
<dbReference type="InterPro" id="IPR036390">
    <property type="entry name" value="WH_DNA-bd_sf"/>
</dbReference>
<dbReference type="GO" id="GO:0003677">
    <property type="term" value="F:DNA binding"/>
    <property type="evidence" value="ECO:0007669"/>
    <property type="project" value="UniProtKB-KW"/>
</dbReference>